<evidence type="ECO:0000256" key="2">
    <source>
        <dbReference type="ARBA" id="ARBA00022692"/>
    </source>
</evidence>
<dbReference type="GO" id="GO:0012505">
    <property type="term" value="C:endomembrane system"/>
    <property type="evidence" value="ECO:0007669"/>
    <property type="project" value="UniProtKB-SubCell"/>
</dbReference>
<accession>A0A7C4GGH2</accession>
<protein>
    <recommendedName>
        <fullName evidence="7">Isoprenylcysteine carboxylmethyltransferase family protein</fullName>
    </recommendedName>
</protein>
<proteinExistence type="predicted"/>
<evidence type="ECO:0000256" key="3">
    <source>
        <dbReference type="ARBA" id="ARBA00022989"/>
    </source>
</evidence>
<evidence type="ECO:0000256" key="4">
    <source>
        <dbReference type="ARBA" id="ARBA00023136"/>
    </source>
</evidence>
<dbReference type="AlphaFoldDB" id="A0A7C4GGH2"/>
<dbReference type="InterPro" id="IPR007318">
    <property type="entry name" value="Phopholipid_MeTrfase"/>
</dbReference>
<reference evidence="6" key="1">
    <citation type="journal article" date="2020" name="mSystems">
        <title>Genome- and Community-Level Interaction Insights into Carbon Utilization and Element Cycling Functions of Hydrothermarchaeota in Hydrothermal Sediment.</title>
        <authorList>
            <person name="Zhou Z."/>
            <person name="Liu Y."/>
            <person name="Xu W."/>
            <person name="Pan J."/>
            <person name="Luo Z.H."/>
            <person name="Li M."/>
        </authorList>
    </citation>
    <scope>NUCLEOTIDE SEQUENCE [LARGE SCALE GENOMIC DNA]</scope>
    <source>
        <strain evidence="6">SpSt-488</strain>
    </source>
</reference>
<comment type="caution">
    <text evidence="6">The sequence shown here is derived from an EMBL/GenBank/DDBJ whole genome shotgun (WGS) entry which is preliminary data.</text>
</comment>
<organism evidence="6">
    <name type="scientific">candidate division WOR-3 bacterium</name>
    <dbReference type="NCBI Taxonomy" id="2052148"/>
    <lineage>
        <taxon>Bacteria</taxon>
        <taxon>Bacteria division WOR-3</taxon>
    </lineage>
</organism>
<evidence type="ECO:0000313" key="6">
    <source>
        <dbReference type="EMBL" id="HGK27842.1"/>
    </source>
</evidence>
<keyword evidence="2 5" id="KW-0812">Transmembrane</keyword>
<name>A0A7C4GGH2_UNCW3</name>
<evidence type="ECO:0000256" key="5">
    <source>
        <dbReference type="SAM" id="Phobius"/>
    </source>
</evidence>
<dbReference type="EMBL" id="DSUT01000047">
    <property type="protein sequence ID" value="HGK27842.1"/>
    <property type="molecule type" value="Genomic_DNA"/>
</dbReference>
<evidence type="ECO:0008006" key="7">
    <source>
        <dbReference type="Google" id="ProtNLM"/>
    </source>
</evidence>
<keyword evidence="3 5" id="KW-1133">Transmembrane helix</keyword>
<feature type="transmembrane region" description="Helical" evidence="5">
    <location>
        <begin position="128"/>
        <end position="148"/>
    </location>
</feature>
<evidence type="ECO:0000256" key="1">
    <source>
        <dbReference type="ARBA" id="ARBA00004127"/>
    </source>
</evidence>
<comment type="subcellular location">
    <subcellularLocation>
        <location evidence="1">Endomembrane system</location>
        <topology evidence="1">Multi-pass membrane protein</topology>
    </subcellularLocation>
</comment>
<feature type="transmembrane region" description="Helical" evidence="5">
    <location>
        <begin position="36"/>
        <end position="54"/>
    </location>
</feature>
<dbReference type="Gene3D" id="1.20.120.1630">
    <property type="match status" value="1"/>
</dbReference>
<sequence length="192" mass="21255">MPNQPGQAKRPAPLFLRGLRPVAYGRAGSVWGRFLFRWRAYLGVSAFVAVFALGCPTQGAWLSGLPLIGLGLGLRLWAMGHIGIAARSAEVGGDAVVQSGPYRLFRHPLYLGNFMLVIGTLLQFRPPVWLGVAVTGGCLVLYGLMARAEEKHLANAVREERRFSWRRAWAERWTWLVTLAVAGMCLLRTRLL</sequence>
<feature type="transmembrane region" description="Helical" evidence="5">
    <location>
        <begin position="169"/>
        <end position="189"/>
    </location>
</feature>
<keyword evidence="4 5" id="KW-0472">Membrane</keyword>
<dbReference type="Pfam" id="PF04191">
    <property type="entry name" value="PEMT"/>
    <property type="match status" value="1"/>
</dbReference>
<gene>
    <name evidence="6" type="ORF">ENS41_02675</name>
</gene>